<name>A0A8J3QCZ5_9ACTN</name>
<protein>
    <recommendedName>
        <fullName evidence="1">Septum formation-related domain-containing protein</fullName>
    </recommendedName>
</protein>
<organism evidence="2 3">
    <name type="scientific">Rhizocola hellebori</name>
    <dbReference type="NCBI Taxonomy" id="1392758"/>
    <lineage>
        <taxon>Bacteria</taxon>
        <taxon>Bacillati</taxon>
        <taxon>Actinomycetota</taxon>
        <taxon>Actinomycetes</taxon>
        <taxon>Micromonosporales</taxon>
        <taxon>Micromonosporaceae</taxon>
        <taxon>Rhizocola</taxon>
    </lineage>
</organism>
<evidence type="ECO:0000259" key="1">
    <source>
        <dbReference type="Pfam" id="PF13845"/>
    </source>
</evidence>
<dbReference type="Pfam" id="PF13845">
    <property type="entry name" value="Septum_form"/>
    <property type="match status" value="1"/>
</dbReference>
<sequence length="283" mass="30231">MLGVGLSLAILSGGCDLTRASLTDEWPQMPAVQAFAPQAEVCHAAVAASVDSRSYRPVDCAQKHLVQTVHVGQLTGDVATLAAPPKLSDAAAEPAYAECDRGVKARLGRDWRDFRLNVVVHLPTAAAWTGGARWVRCDAVIPRDLARLDDHDLIEREGPLTGPALEALALGCFAYRSAPGASLTGVECAQPHNAEYVGADFMPAGTKYPDVDSDWDKLHEKCFVLAAAFVGVTRSALTTGVSSWIENESRWQGGDRSIRCYLWLDEKTMSASAKGSRGLGIPS</sequence>
<keyword evidence="3" id="KW-1185">Reference proteome</keyword>
<accession>A0A8J3QCZ5</accession>
<reference evidence="2" key="1">
    <citation type="submission" date="2021-01" db="EMBL/GenBank/DDBJ databases">
        <title>Whole genome shotgun sequence of Rhizocola hellebori NBRC 109834.</title>
        <authorList>
            <person name="Komaki H."/>
            <person name="Tamura T."/>
        </authorList>
    </citation>
    <scope>NUCLEOTIDE SEQUENCE</scope>
    <source>
        <strain evidence="2">NBRC 109834</strain>
    </source>
</reference>
<dbReference type="InterPro" id="IPR026004">
    <property type="entry name" value="Septum_form"/>
</dbReference>
<feature type="domain" description="Septum formation-related" evidence="1">
    <location>
        <begin position="42"/>
        <end position="260"/>
    </location>
</feature>
<dbReference type="AlphaFoldDB" id="A0A8J3QCZ5"/>
<comment type="caution">
    <text evidence="2">The sequence shown here is derived from an EMBL/GenBank/DDBJ whole genome shotgun (WGS) entry which is preliminary data.</text>
</comment>
<dbReference type="Proteomes" id="UP000612899">
    <property type="component" value="Unassembled WGS sequence"/>
</dbReference>
<evidence type="ECO:0000313" key="2">
    <source>
        <dbReference type="EMBL" id="GIH08370.1"/>
    </source>
</evidence>
<evidence type="ECO:0000313" key="3">
    <source>
        <dbReference type="Proteomes" id="UP000612899"/>
    </source>
</evidence>
<gene>
    <name evidence="2" type="ORF">Rhe02_64370</name>
</gene>
<proteinExistence type="predicted"/>
<dbReference type="EMBL" id="BONY01000048">
    <property type="protein sequence ID" value="GIH08370.1"/>
    <property type="molecule type" value="Genomic_DNA"/>
</dbReference>